<evidence type="ECO:0000313" key="2">
    <source>
        <dbReference type="Proteomes" id="UP000032142"/>
    </source>
</evidence>
<organism evidence="1 2">
    <name type="scientific">Gossypium arboreum</name>
    <name type="common">Tree cotton</name>
    <name type="synonym">Gossypium nanking</name>
    <dbReference type="NCBI Taxonomy" id="29729"/>
    <lineage>
        <taxon>Eukaryota</taxon>
        <taxon>Viridiplantae</taxon>
        <taxon>Streptophyta</taxon>
        <taxon>Embryophyta</taxon>
        <taxon>Tracheophyta</taxon>
        <taxon>Spermatophyta</taxon>
        <taxon>Magnoliopsida</taxon>
        <taxon>eudicotyledons</taxon>
        <taxon>Gunneridae</taxon>
        <taxon>Pentapetalae</taxon>
        <taxon>rosids</taxon>
        <taxon>malvids</taxon>
        <taxon>Malvales</taxon>
        <taxon>Malvaceae</taxon>
        <taxon>Malvoideae</taxon>
        <taxon>Gossypium</taxon>
    </lineage>
</organism>
<reference evidence="2" key="1">
    <citation type="submission" date="2014-09" db="EMBL/GenBank/DDBJ databases">
        <authorList>
            <person name="Mudge J."/>
            <person name="Ramaraj T."/>
            <person name="Lindquist I.E."/>
            <person name="Bharti A.K."/>
            <person name="Sundararajan A."/>
            <person name="Cameron C.T."/>
            <person name="Woodward J.E."/>
            <person name="May G.D."/>
            <person name="Brubaker C."/>
            <person name="Broadhvest J."/>
            <person name="Wilkins T.A."/>
        </authorList>
    </citation>
    <scope>NUCLEOTIDE SEQUENCE</scope>
    <source>
        <strain evidence="2">cv. AKA8401</strain>
    </source>
</reference>
<dbReference type="EMBL" id="KN411641">
    <property type="protein sequence ID" value="KHG18888.1"/>
    <property type="molecule type" value="Genomic_DNA"/>
</dbReference>
<accession>A0A0B0NWN2</accession>
<sequence>MKFCLNDINLKLDRSRTKEIRLGSGKNKTSRIVD</sequence>
<keyword evidence="2" id="KW-1185">Reference proteome</keyword>
<dbReference type="Proteomes" id="UP000032142">
    <property type="component" value="Unassembled WGS sequence"/>
</dbReference>
<proteinExistence type="predicted"/>
<evidence type="ECO:0000313" key="1">
    <source>
        <dbReference type="EMBL" id="KHG18888.1"/>
    </source>
</evidence>
<protein>
    <submittedName>
        <fullName evidence="1">Uncharacterized protein</fullName>
    </submittedName>
</protein>
<dbReference type="AlphaFoldDB" id="A0A0B0NWN2"/>
<name>A0A0B0NWN2_GOSAR</name>
<gene>
    <name evidence="1" type="ORF">F383_24976</name>
</gene>